<protein>
    <submittedName>
        <fullName evidence="1">Uncharacterized protein</fullName>
    </submittedName>
</protein>
<evidence type="ECO:0000313" key="1">
    <source>
        <dbReference type="EMBL" id="GFT79253.1"/>
    </source>
</evidence>
<evidence type="ECO:0000313" key="2">
    <source>
        <dbReference type="Proteomes" id="UP000887013"/>
    </source>
</evidence>
<dbReference type="EMBL" id="BMAW01071695">
    <property type="protein sequence ID" value="GFT79253.1"/>
    <property type="molecule type" value="Genomic_DNA"/>
</dbReference>
<name>A0A8X6U4E7_NEPPI</name>
<accession>A0A8X6U4E7</accession>
<keyword evidence="2" id="KW-1185">Reference proteome</keyword>
<gene>
    <name evidence="1" type="ORF">NPIL_67351</name>
</gene>
<reference evidence="1" key="1">
    <citation type="submission" date="2020-08" db="EMBL/GenBank/DDBJ databases">
        <title>Multicomponent nature underlies the extraordinary mechanical properties of spider dragline silk.</title>
        <authorList>
            <person name="Kono N."/>
            <person name="Nakamura H."/>
            <person name="Mori M."/>
            <person name="Yoshida Y."/>
            <person name="Ohtoshi R."/>
            <person name="Malay A.D."/>
            <person name="Moran D.A.P."/>
            <person name="Tomita M."/>
            <person name="Numata K."/>
            <person name="Arakawa K."/>
        </authorList>
    </citation>
    <scope>NUCLEOTIDE SEQUENCE</scope>
</reference>
<proteinExistence type="predicted"/>
<comment type="caution">
    <text evidence="1">The sequence shown here is derived from an EMBL/GenBank/DDBJ whole genome shotgun (WGS) entry which is preliminary data.</text>
</comment>
<organism evidence="1 2">
    <name type="scientific">Nephila pilipes</name>
    <name type="common">Giant wood spider</name>
    <name type="synonym">Nephila maculata</name>
    <dbReference type="NCBI Taxonomy" id="299642"/>
    <lineage>
        <taxon>Eukaryota</taxon>
        <taxon>Metazoa</taxon>
        <taxon>Ecdysozoa</taxon>
        <taxon>Arthropoda</taxon>
        <taxon>Chelicerata</taxon>
        <taxon>Arachnida</taxon>
        <taxon>Araneae</taxon>
        <taxon>Araneomorphae</taxon>
        <taxon>Entelegynae</taxon>
        <taxon>Araneoidea</taxon>
        <taxon>Nephilidae</taxon>
        <taxon>Nephila</taxon>
    </lineage>
</organism>
<sequence length="120" mass="13566">MLSLSSVFASTWNLLNTVNSKSVTYPVTTLLSFELCSNLNSPTSSSAKELKLDVMQNTMEKNMYFTPTYFSLSSVIYADVYFVRAKTEITAKTCLRLKKTKMMYPTRSVKKKQYIGGVGR</sequence>
<dbReference type="Proteomes" id="UP000887013">
    <property type="component" value="Unassembled WGS sequence"/>
</dbReference>
<dbReference type="AlphaFoldDB" id="A0A8X6U4E7"/>